<keyword evidence="5" id="KW-1185">Reference proteome</keyword>
<dbReference type="PROSITE" id="PS50072">
    <property type="entry name" value="CSA_PPIASE_2"/>
    <property type="match status" value="1"/>
</dbReference>
<protein>
    <recommendedName>
        <fullName evidence="3">Peptidyl-prolyl cis-trans isomerase</fullName>
        <shortName evidence="3">PPIase</shortName>
        <ecNumber evidence="3">5.2.1.8</ecNumber>
    </recommendedName>
</protein>
<evidence type="ECO:0000256" key="2">
    <source>
        <dbReference type="ARBA" id="ARBA00023235"/>
    </source>
</evidence>
<evidence type="ECO:0000256" key="1">
    <source>
        <dbReference type="ARBA" id="ARBA00023110"/>
    </source>
</evidence>
<feature type="signal peptide" evidence="3">
    <location>
        <begin position="1"/>
        <end position="18"/>
    </location>
</feature>
<dbReference type="InterPro" id="IPR020892">
    <property type="entry name" value="Cyclophilin-type_PPIase_CS"/>
</dbReference>
<dbReference type="PROSITE" id="PS00170">
    <property type="entry name" value="CSA_PPIASE_1"/>
    <property type="match status" value="1"/>
</dbReference>
<comment type="function">
    <text evidence="3">PPIases accelerate the folding of proteins. It catalyzes the cis-trans isomerization of proline imidic peptide bonds in oligopeptides.</text>
</comment>
<keyword evidence="3" id="KW-0732">Signal</keyword>
<feature type="domain" description="PPIase cyclophilin-type" evidence="4">
    <location>
        <begin position="28"/>
        <end position="185"/>
    </location>
</feature>
<dbReference type="EC" id="5.2.1.8" evidence="3"/>
<dbReference type="GeneID" id="106812757"/>
<dbReference type="PANTHER" id="PTHR11071:SF561">
    <property type="entry name" value="PEPTIDYL-PROLYL CIS-TRANS ISOMERASE D-RELATED"/>
    <property type="match status" value="1"/>
</dbReference>
<keyword evidence="1 3" id="KW-0697">Rotamase</keyword>
<dbReference type="PANTHER" id="PTHR11071">
    <property type="entry name" value="PEPTIDYL-PROLYL CIS-TRANS ISOMERASE"/>
    <property type="match status" value="1"/>
</dbReference>
<dbReference type="SUPFAM" id="SSF50891">
    <property type="entry name" value="Cyclophilin-like"/>
    <property type="match status" value="1"/>
</dbReference>
<accession>A0ABM1EJ43</accession>
<proteinExistence type="inferred from homology"/>
<dbReference type="PRINTS" id="PR00153">
    <property type="entry name" value="CSAPPISMRASE"/>
</dbReference>
<sequence length="197" mass="21689">MKIFLGTILIFALHLCQASKTMVTDKVYFDISIDDEPIGRIVIGLFGQTVPKTVANFVALASHSEGYGYKTSMFHRVIKNFMIQGGDFEKMDGSGSKSIYGKYFDDENFEVNHYGPGWVSMANAGRNTNGNQFFITTVETDWLNGKHVVFGKVVEGMGVVEQIESLDTDGNDRPVANAVIAESGVLPVDKPYDINTV</sequence>
<dbReference type="PIRSF" id="PIRSF001467">
    <property type="entry name" value="Peptidylpro_ismrse"/>
    <property type="match status" value="1"/>
</dbReference>
<gene>
    <name evidence="6 7" type="primary">LOC106812757</name>
</gene>
<evidence type="ECO:0000313" key="5">
    <source>
        <dbReference type="Proteomes" id="UP000695022"/>
    </source>
</evidence>
<comment type="catalytic activity">
    <reaction evidence="3">
        <text>[protein]-peptidylproline (omega=180) = [protein]-peptidylproline (omega=0)</text>
        <dbReference type="Rhea" id="RHEA:16237"/>
        <dbReference type="Rhea" id="RHEA-COMP:10747"/>
        <dbReference type="Rhea" id="RHEA-COMP:10748"/>
        <dbReference type="ChEBI" id="CHEBI:83833"/>
        <dbReference type="ChEBI" id="CHEBI:83834"/>
        <dbReference type="EC" id="5.2.1.8"/>
    </reaction>
</comment>
<dbReference type="InterPro" id="IPR029000">
    <property type="entry name" value="Cyclophilin-like_dom_sf"/>
</dbReference>
<dbReference type="Gene3D" id="2.40.100.10">
    <property type="entry name" value="Cyclophilin-like"/>
    <property type="match status" value="1"/>
</dbReference>
<dbReference type="RefSeq" id="XP_014672213.1">
    <property type="nucleotide sequence ID" value="XM_014816727.1"/>
</dbReference>
<dbReference type="InterPro" id="IPR002130">
    <property type="entry name" value="Cyclophilin-type_PPIase_dom"/>
</dbReference>
<dbReference type="RefSeq" id="XP_014672214.1">
    <property type="nucleotide sequence ID" value="XM_014816728.1"/>
</dbReference>
<dbReference type="Proteomes" id="UP000695022">
    <property type="component" value="Unplaced"/>
</dbReference>
<evidence type="ECO:0000313" key="6">
    <source>
        <dbReference type="RefSeq" id="XP_014672213.1"/>
    </source>
</evidence>
<reference evidence="6 7" key="1">
    <citation type="submission" date="2025-05" db="UniProtKB">
        <authorList>
            <consortium name="RefSeq"/>
        </authorList>
    </citation>
    <scope>IDENTIFICATION</scope>
</reference>
<name>A0ABM1EJ43_PRICU</name>
<dbReference type="InterPro" id="IPR024936">
    <property type="entry name" value="Cyclophilin-type_PPIase"/>
</dbReference>
<evidence type="ECO:0000256" key="3">
    <source>
        <dbReference type="RuleBase" id="RU363019"/>
    </source>
</evidence>
<comment type="similarity">
    <text evidence="3">Belongs to the cyclophilin-type PPIase family.</text>
</comment>
<evidence type="ECO:0000259" key="4">
    <source>
        <dbReference type="PROSITE" id="PS50072"/>
    </source>
</evidence>
<dbReference type="Pfam" id="PF00160">
    <property type="entry name" value="Pro_isomerase"/>
    <property type="match status" value="1"/>
</dbReference>
<keyword evidence="2 3" id="KW-0413">Isomerase</keyword>
<feature type="chain" id="PRO_5044948492" description="Peptidyl-prolyl cis-trans isomerase" evidence="3">
    <location>
        <begin position="19"/>
        <end position="197"/>
    </location>
</feature>
<organism evidence="5 7">
    <name type="scientific">Priapulus caudatus</name>
    <name type="common">Priapulid worm</name>
    <dbReference type="NCBI Taxonomy" id="37621"/>
    <lineage>
        <taxon>Eukaryota</taxon>
        <taxon>Metazoa</taxon>
        <taxon>Ecdysozoa</taxon>
        <taxon>Scalidophora</taxon>
        <taxon>Priapulida</taxon>
        <taxon>Priapulimorpha</taxon>
        <taxon>Priapulimorphida</taxon>
        <taxon>Priapulidae</taxon>
        <taxon>Priapulus</taxon>
    </lineage>
</organism>
<evidence type="ECO:0000313" key="7">
    <source>
        <dbReference type="RefSeq" id="XP_014672214.1"/>
    </source>
</evidence>